<proteinExistence type="predicted"/>
<comment type="caution">
    <text evidence="1">The sequence shown here is derived from an EMBL/GenBank/DDBJ whole genome shotgun (WGS) entry which is preliminary data.</text>
</comment>
<evidence type="ECO:0000313" key="2">
    <source>
        <dbReference type="Proteomes" id="UP000276133"/>
    </source>
</evidence>
<dbReference type="EMBL" id="REGN01003249">
    <property type="protein sequence ID" value="RNA23618.1"/>
    <property type="molecule type" value="Genomic_DNA"/>
</dbReference>
<dbReference type="Proteomes" id="UP000276133">
    <property type="component" value="Unassembled WGS sequence"/>
</dbReference>
<reference evidence="1 2" key="1">
    <citation type="journal article" date="2018" name="Sci. Rep.">
        <title>Genomic signatures of local adaptation to the degree of environmental predictability in rotifers.</title>
        <authorList>
            <person name="Franch-Gras L."/>
            <person name="Hahn C."/>
            <person name="Garcia-Roger E.M."/>
            <person name="Carmona M.J."/>
            <person name="Serra M."/>
            <person name="Gomez A."/>
        </authorList>
    </citation>
    <scope>NUCLEOTIDE SEQUENCE [LARGE SCALE GENOMIC DNA]</scope>
    <source>
        <strain evidence="1">HYR1</strain>
    </source>
</reference>
<name>A0A3M7RJZ0_BRAPC</name>
<accession>A0A3M7RJZ0</accession>
<keyword evidence="2" id="KW-1185">Reference proteome</keyword>
<protein>
    <submittedName>
        <fullName evidence="1">Uncharacterized protein</fullName>
    </submittedName>
</protein>
<sequence>MHWAGIFEIKFLILYCRFFDIVKFNYKLNKNSFFFDELKLKQKKVQQSILHIVAEEFLFNLYLNFTIPDFSVNIKVVFNYRSPHFMSRIT</sequence>
<gene>
    <name evidence="1" type="ORF">BpHYR1_013899</name>
</gene>
<organism evidence="1 2">
    <name type="scientific">Brachionus plicatilis</name>
    <name type="common">Marine rotifer</name>
    <name type="synonym">Brachionus muelleri</name>
    <dbReference type="NCBI Taxonomy" id="10195"/>
    <lineage>
        <taxon>Eukaryota</taxon>
        <taxon>Metazoa</taxon>
        <taxon>Spiralia</taxon>
        <taxon>Gnathifera</taxon>
        <taxon>Rotifera</taxon>
        <taxon>Eurotatoria</taxon>
        <taxon>Monogononta</taxon>
        <taxon>Pseudotrocha</taxon>
        <taxon>Ploima</taxon>
        <taxon>Brachionidae</taxon>
        <taxon>Brachionus</taxon>
    </lineage>
</organism>
<dbReference type="AlphaFoldDB" id="A0A3M7RJZ0"/>
<evidence type="ECO:0000313" key="1">
    <source>
        <dbReference type="EMBL" id="RNA23618.1"/>
    </source>
</evidence>